<keyword evidence="3 10" id="KW-0547">Nucleotide-binding</keyword>
<feature type="domain" description="DEAD-box RNA helicase Q" evidence="15">
    <location>
        <begin position="358"/>
        <end position="386"/>
    </location>
</feature>
<evidence type="ECO:0000256" key="4">
    <source>
        <dbReference type="ARBA" id="ARBA00022801"/>
    </source>
</evidence>
<evidence type="ECO:0000256" key="9">
    <source>
        <dbReference type="PROSITE-ProRule" id="PRU00552"/>
    </source>
</evidence>
<protein>
    <recommendedName>
        <fullName evidence="2">RNA helicase</fullName>
        <ecNumber evidence="2">3.6.4.13</ecNumber>
    </recommendedName>
</protein>
<accession>A0ABD0L6U0</accession>
<dbReference type="InterPro" id="IPR000629">
    <property type="entry name" value="RNA-helicase_DEAD-box_CS"/>
</dbReference>
<feature type="compositionally biased region" description="Gly residues" evidence="11">
    <location>
        <begin position="50"/>
        <end position="84"/>
    </location>
</feature>
<dbReference type="Pfam" id="PF00270">
    <property type="entry name" value="DEAD"/>
    <property type="match status" value="1"/>
</dbReference>
<dbReference type="PROSITE" id="PS51195">
    <property type="entry name" value="Q_MOTIF"/>
    <property type="match status" value="1"/>
</dbReference>
<dbReference type="InterPro" id="IPR036875">
    <property type="entry name" value="Znf_CCHC_sf"/>
</dbReference>
<organism evidence="16 17">
    <name type="scientific">Batillaria attramentaria</name>
    <dbReference type="NCBI Taxonomy" id="370345"/>
    <lineage>
        <taxon>Eukaryota</taxon>
        <taxon>Metazoa</taxon>
        <taxon>Spiralia</taxon>
        <taxon>Lophotrochozoa</taxon>
        <taxon>Mollusca</taxon>
        <taxon>Gastropoda</taxon>
        <taxon>Caenogastropoda</taxon>
        <taxon>Sorbeoconcha</taxon>
        <taxon>Cerithioidea</taxon>
        <taxon>Batillariidae</taxon>
        <taxon>Batillaria</taxon>
    </lineage>
</organism>
<dbReference type="InterPro" id="IPR001878">
    <property type="entry name" value="Znf_CCHC"/>
</dbReference>
<keyword evidence="8" id="KW-0863">Zinc-finger</keyword>
<feature type="domain" description="CCHC-type" evidence="12">
    <location>
        <begin position="288"/>
        <end position="303"/>
    </location>
</feature>
<feature type="compositionally biased region" description="Gly residues" evidence="11">
    <location>
        <begin position="771"/>
        <end position="787"/>
    </location>
</feature>
<keyword evidence="6 10" id="KW-0067">ATP-binding</keyword>
<feature type="compositionally biased region" description="Polar residues" evidence="11">
    <location>
        <begin position="9"/>
        <end position="21"/>
    </location>
</feature>
<evidence type="ECO:0000256" key="3">
    <source>
        <dbReference type="ARBA" id="ARBA00022741"/>
    </source>
</evidence>
<dbReference type="PROSITE" id="PS51194">
    <property type="entry name" value="HELICASE_CTER"/>
    <property type="match status" value="1"/>
</dbReference>
<proteinExistence type="inferred from homology"/>
<keyword evidence="17" id="KW-1185">Reference proteome</keyword>
<comment type="caution">
    <text evidence="16">The sequence shown here is derived from an EMBL/GenBank/DDBJ whole genome shotgun (WGS) entry which is preliminary data.</text>
</comment>
<dbReference type="SMART" id="SM00343">
    <property type="entry name" value="ZnF_C2HC"/>
    <property type="match status" value="1"/>
</dbReference>
<dbReference type="Pfam" id="PF00098">
    <property type="entry name" value="zf-CCHC"/>
    <property type="match status" value="1"/>
</dbReference>
<feature type="short sequence motif" description="Q motif" evidence="9">
    <location>
        <begin position="358"/>
        <end position="386"/>
    </location>
</feature>
<dbReference type="PANTHER" id="PTHR47958">
    <property type="entry name" value="ATP-DEPENDENT RNA HELICASE DBP3"/>
    <property type="match status" value="1"/>
</dbReference>
<dbReference type="InterPro" id="IPR027417">
    <property type="entry name" value="P-loop_NTPase"/>
</dbReference>
<evidence type="ECO:0000256" key="5">
    <source>
        <dbReference type="ARBA" id="ARBA00022806"/>
    </source>
</evidence>
<feature type="domain" description="Helicase ATP-binding" evidence="13">
    <location>
        <begin position="389"/>
        <end position="572"/>
    </location>
</feature>
<evidence type="ECO:0000313" key="17">
    <source>
        <dbReference type="Proteomes" id="UP001519460"/>
    </source>
</evidence>
<evidence type="ECO:0000256" key="8">
    <source>
        <dbReference type="PROSITE-ProRule" id="PRU00047"/>
    </source>
</evidence>
<evidence type="ECO:0000256" key="7">
    <source>
        <dbReference type="ARBA" id="ARBA00047984"/>
    </source>
</evidence>
<dbReference type="SMART" id="SM00487">
    <property type="entry name" value="DEXDc"/>
    <property type="match status" value="1"/>
</dbReference>
<dbReference type="SMART" id="SM00490">
    <property type="entry name" value="HELICc"/>
    <property type="match status" value="1"/>
</dbReference>
<dbReference type="CDD" id="cd18052">
    <property type="entry name" value="DEADc_DDX4"/>
    <property type="match status" value="1"/>
</dbReference>
<evidence type="ECO:0000259" key="14">
    <source>
        <dbReference type="PROSITE" id="PS51194"/>
    </source>
</evidence>
<dbReference type="AlphaFoldDB" id="A0ABD0L6U0"/>
<dbReference type="SUPFAM" id="SSF57756">
    <property type="entry name" value="Retrovirus zinc finger-like domains"/>
    <property type="match status" value="1"/>
</dbReference>
<dbReference type="GO" id="GO:0003724">
    <property type="term" value="F:RNA helicase activity"/>
    <property type="evidence" value="ECO:0007669"/>
    <property type="project" value="UniProtKB-EC"/>
</dbReference>
<comment type="catalytic activity">
    <reaction evidence="7">
        <text>ATP + H2O = ADP + phosphate + H(+)</text>
        <dbReference type="Rhea" id="RHEA:13065"/>
        <dbReference type="ChEBI" id="CHEBI:15377"/>
        <dbReference type="ChEBI" id="CHEBI:15378"/>
        <dbReference type="ChEBI" id="CHEBI:30616"/>
        <dbReference type="ChEBI" id="CHEBI:43474"/>
        <dbReference type="ChEBI" id="CHEBI:456216"/>
        <dbReference type="EC" id="3.6.4.13"/>
    </reaction>
</comment>
<dbReference type="Proteomes" id="UP001519460">
    <property type="component" value="Unassembled WGS sequence"/>
</dbReference>
<reference evidence="16 17" key="1">
    <citation type="journal article" date="2023" name="Sci. Data">
        <title>Genome assembly of the Korean intertidal mud-creeper Batillaria attramentaria.</title>
        <authorList>
            <person name="Patra A.K."/>
            <person name="Ho P.T."/>
            <person name="Jun S."/>
            <person name="Lee S.J."/>
            <person name="Kim Y."/>
            <person name="Won Y.J."/>
        </authorList>
    </citation>
    <scope>NUCLEOTIDE SEQUENCE [LARGE SCALE GENOMIC DNA]</scope>
    <source>
        <strain evidence="16">Wonlab-2016</strain>
    </source>
</reference>
<feature type="compositionally biased region" description="Polar residues" evidence="11">
    <location>
        <begin position="38"/>
        <end position="49"/>
    </location>
</feature>
<dbReference type="GO" id="GO:0005524">
    <property type="term" value="F:ATP binding"/>
    <property type="evidence" value="ECO:0007669"/>
    <property type="project" value="UniProtKB-KW"/>
</dbReference>
<dbReference type="PROSITE" id="PS51192">
    <property type="entry name" value="HELICASE_ATP_BIND_1"/>
    <property type="match status" value="1"/>
</dbReference>
<dbReference type="InterPro" id="IPR014014">
    <property type="entry name" value="RNA_helicase_DEAD_Q_motif"/>
</dbReference>
<dbReference type="InterPro" id="IPR014001">
    <property type="entry name" value="Helicase_ATP-bd"/>
</dbReference>
<dbReference type="InterPro" id="IPR011545">
    <property type="entry name" value="DEAD/DEAH_box_helicase_dom"/>
</dbReference>
<evidence type="ECO:0000256" key="6">
    <source>
        <dbReference type="ARBA" id="ARBA00022840"/>
    </source>
</evidence>
<dbReference type="CDD" id="cd18787">
    <property type="entry name" value="SF2_C_DEAD"/>
    <property type="match status" value="1"/>
</dbReference>
<dbReference type="GO" id="GO:0016787">
    <property type="term" value="F:hydrolase activity"/>
    <property type="evidence" value="ECO:0007669"/>
    <property type="project" value="UniProtKB-KW"/>
</dbReference>
<dbReference type="EMBL" id="JACVVK020000078">
    <property type="protein sequence ID" value="KAK7495050.1"/>
    <property type="molecule type" value="Genomic_DNA"/>
</dbReference>
<comment type="similarity">
    <text evidence="1">Belongs to the DEAD box helicase family. DDX4/VASA subfamily.</text>
</comment>
<dbReference type="InterPro" id="IPR001650">
    <property type="entry name" value="Helicase_C-like"/>
</dbReference>
<dbReference type="Pfam" id="PF00271">
    <property type="entry name" value="Helicase_C"/>
    <property type="match status" value="1"/>
</dbReference>
<keyword evidence="8" id="KW-0479">Metal-binding</keyword>
<gene>
    <name evidence="16" type="ORF">BaRGS_00013690</name>
</gene>
<dbReference type="PROSITE" id="PS50158">
    <property type="entry name" value="ZF_CCHC"/>
    <property type="match status" value="1"/>
</dbReference>
<evidence type="ECO:0000256" key="1">
    <source>
        <dbReference type="ARBA" id="ARBA00010132"/>
    </source>
</evidence>
<dbReference type="EC" id="3.6.4.13" evidence="2"/>
<sequence>MDENWDDGPSNSAMSETNSISGGFGQKLRGFGRGKVLQQVNGTGDNNRNGFGGSKPEGFGGGSSGGFGGKPAGGFGGKPAGGFGASNDDDGWGDRPTTNGDSGSGGFGKSGGFGGARGVVDLEAEAAESAVKMGTLQESVPTGVAAEVGALAVNLDAESVVKKGILPESAPAEVEVEDLVAGSAVKRGTLPESALMVVEAAVAALDPGVEDLVAATAVVLVAAEATVVALVVATAVDLEEARVAVVEVLVAEVVETVGQAAGNVERRGTLHVNVPTAVVEASGKGGACHKCGEEGHFARECPQAAADGEKPREIYVPPELPQDEESMFKSNIQMGINFDKYDNIEVEVTGNNKPRPIHTFDEAGFLPTCLQNVKRANYTKPTPIQKFAIPAILAGRDIMACAQTGSGKTAAFILPVLTAMINQGLTTSQFNPVQEPQAIVVAPTRELASQIYTEARKFSFHTDVRPVVVYGGTSVGHQMRQVEQGANLVVGTPGRLLDFINRGKISLEKVKFLILDEADRMLDMGFEPEIRKLVETMGMPPKDKRQTLMFSATFKEEIQRLAADFLNDYLFITVGIVGGACTDVEQSFHEVDRLQKREYLCDILNNSGTDKILVFVGQKRNADFLASYLSQSGYPTTSIHGDRLQREREEALQDFKTGKAPVLIATNVAARGLDIPEVKHVINYDLPQDIDEYVHRIGRTGRCGNLGKATSFYSHDTDSSLAANLLRILREARQEVPEWLEGYASGSMGDFSSGRFGGKDIRRRGRQASGDDGGFDSGSGFDKGGGDAGDDENWD</sequence>
<dbReference type="FunFam" id="3.40.50.300:FF:000397">
    <property type="entry name" value="Probable ATP-dependent RNA helicase DDX4"/>
    <property type="match status" value="1"/>
</dbReference>
<evidence type="ECO:0000256" key="11">
    <source>
        <dbReference type="SAM" id="MobiDB-lite"/>
    </source>
</evidence>
<dbReference type="GO" id="GO:0008270">
    <property type="term" value="F:zinc ion binding"/>
    <property type="evidence" value="ECO:0007669"/>
    <property type="project" value="UniProtKB-KW"/>
</dbReference>
<dbReference type="FunFam" id="3.40.50.300:FF:000008">
    <property type="entry name" value="ATP-dependent RNA helicase RhlB"/>
    <property type="match status" value="1"/>
</dbReference>
<feature type="domain" description="Helicase C-terminal" evidence="14">
    <location>
        <begin position="599"/>
        <end position="744"/>
    </location>
</feature>
<evidence type="ECO:0000313" key="16">
    <source>
        <dbReference type="EMBL" id="KAK7495050.1"/>
    </source>
</evidence>
<feature type="region of interest" description="Disordered" evidence="11">
    <location>
        <begin position="1"/>
        <end position="110"/>
    </location>
</feature>
<evidence type="ECO:0000259" key="15">
    <source>
        <dbReference type="PROSITE" id="PS51195"/>
    </source>
</evidence>
<keyword evidence="5 10" id="KW-0347">Helicase</keyword>
<feature type="region of interest" description="Disordered" evidence="11">
    <location>
        <begin position="754"/>
        <end position="795"/>
    </location>
</feature>
<dbReference type="PROSITE" id="PS00039">
    <property type="entry name" value="DEAD_ATP_HELICASE"/>
    <property type="match status" value="1"/>
</dbReference>
<evidence type="ECO:0000256" key="2">
    <source>
        <dbReference type="ARBA" id="ARBA00012552"/>
    </source>
</evidence>
<name>A0ABD0L6U0_9CAEN</name>
<keyword evidence="8" id="KW-0862">Zinc</keyword>
<dbReference type="SUPFAM" id="SSF52540">
    <property type="entry name" value="P-loop containing nucleoside triphosphate hydrolases"/>
    <property type="match status" value="2"/>
</dbReference>
<keyword evidence="4 10" id="KW-0378">Hydrolase</keyword>
<evidence type="ECO:0000259" key="12">
    <source>
        <dbReference type="PROSITE" id="PS50158"/>
    </source>
</evidence>
<evidence type="ECO:0000259" key="13">
    <source>
        <dbReference type="PROSITE" id="PS51192"/>
    </source>
</evidence>
<dbReference type="Gene3D" id="4.10.60.10">
    <property type="entry name" value="Zinc finger, CCHC-type"/>
    <property type="match status" value="1"/>
</dbReference>
<dbReference type="Gene3D" id="3.40.50.300">
    <property type="entry name" value="P-loop containing nucleotide triphosphate hydrolases"/>
    <property type="match status" value="2"/>
</dbReference>
<evidence type="ECO:0000256" key="10">
    <source>
        <dbReference type="RuleBase" id="RU000492"/>
    </source>
</evidence>